<sequence length="83" mass="9115">MAYYTRIDKETCIACGACGTAAPDIYDYDDECIAFVKTDNNQGITAVKNEYIDDMIEAYQGCPTDSVKISEHPFKAASCNNQA</sequence>
<dbReference type="Pfam" id="PF13370">
    <property type="entry name" value="Fer4_13"/>
    <property type="match status" value="1"/>
</dbReference>
<dbReference type="GO" id="GO:0051539">
    <property type="term" value="F:4 iron, 4 sulfur cluster binding"/>
    <property type="evidence" value="ECO:0007669"/>
    <property type="project" value="UniProtKB-KW"/>
</dbReference>
<keyword evidence="2 8" id="KW-0813">Transport</keyword>
<dbReference type="GO" id="GO:0009055">
    <property type="term" value="F:electron transfer activity"/>
    <property type="evidence" value="ECO:0007669"/>
    <property type="project" value="UniProtKB-UniRule"/>
</dbReference>
<dbReference type="OrthoDB" id="9801085at2"/>
<comment type="cofactor">
    <cofactor evidence="1">
        <name>[4Fe-4S] cluster</name>
        <dbReference type="ChEBI" id="CHEBI:49883"/>
    </cofactor>
</comment>
<dbReference type="PROSITE" id="PS51379">
    <property type="entry name" value="4FE4S_FER_2"/>
    <property type="match status" value="1"/>
</dbReference>
<evidence type="ECO:0000313" key="11">
    <source>
        <dbReference type="Proteomes" id="UP000028875"/>
    </source>
</evidence>
<proteinExistence type="predicted"/>
<evidence type="ECO:0000256" key="2">
    <source>
        <dbReference type="ARBA" id="ARBA00022448"/>
    </source>
</evidence>
<keyword evidence="6 8" id="KW-0408">Iron</keyword>
<dbReference type="InterPro" id="IPR052395">
    <property type="entry name" value="ET_Ferredoxin"/>
</dbReference>
<organism evidence="10 11">
    <name type="scientific">Virgibacillus massiliensis</name>
    <dbReference type="NCBI Taxonomy" id="1462526"/>
    <lineage>
        <taxon>Bacteria</taxon>
        <taxon>Bacillati</taxon>
        <taxon>Bacillota</taxon>
        <taxon>Bacilli</taxon>
        <taxon>Bacillales</taxon>
        <taxon>Bacillaceae</taxon>
        <taxon>Virgibacillus</taxon>
    </lineage>
</organism>
<evidence type="ECO:0000256" key="8">
    <source>
        <dbReference type="RuleBase" id="RU368020"/>
    </source>
</evidence>
<comment type="caution">
    <text evidence="10">The sequence shown here is derived from an EMBL/GenBank/DDBJ whole genome shotgun (WGS) entry which is preliminary data.</text>
</comment>
<evidence type="ECO:0000256" key="1">
    <source>
        <dbReference type="ARBA" id="ARBA00001966"/>
    </source>
</evidence>
<dbReference type="eggNOG" id="COG1141">
    <property type="taxonomic scope" value="Bacteria"/>
</dbReference>
<reference evidence="10 11" key="1">
    <citation type="submission" date="2014-03" db="EMBL/GenBank/DDBJ databases">
        <authorList>
            <person name="Urmite Genomes U."/>
        </authorList>
    </citation>
    <scope>NUCLEOTIDE SEQUENCE [LARGE SCALE GENOMIC DNA]</scope>
    <source>
        <strain evidence="10 11">Vm-5</strain>
    </source>
</reference>
<dbReference type="InterPro" id="IPR017896">
    <property type="entry name" value="4Fe4S_Fe-S-bd"/>
</dbReference>
<keyword evidence="5 8" id="KW-0249">Electron transport</keyword>
<keyword evidence="7 8" id="KW-0411">Iron-sulfur</keyword>
<protein>
    <recommendedName>
        <fullName evidence="8">Ferredoxin</fullName>
    </recommendedName>
</protein>
<dbReference type="RefSeq" id="WP_021291232.1">
    <property type="nucleotide sequence ID" value="NZ_BNER01000002.1"/>
</dbReference>
<keyword evidence="11" id="KW-1185">Reference proteome</keyword>
<evidence type="ECO:0000259" key="9">
    <source>
        <dbReference type="PROSITE" id="PS51379"/>
    </source>
</evidence>
<evidence type="ECO:0000256" key="7">
    <source>
        <dbReference type="ARBA" id="ARBA00023014"/>
    </source>
</evidence>
<dbReference type="AlphaFoldDB" id="A0A024QB92"/>
<comment type="function">
    <text evidence="8">Ferredoxins are iron-sulfur proteins that transfer electrons in a wide variety of metabolic reactions.</text>
</comment>
<dbReference type="EMBL" id="CCDP010000001">
    <property type="protein sequence ID" value="CDQ39774.1"/>
    <property type="molecule type" value="Genomic_DNA"/>
</dbReference>
<dbReference type="Gene3D" id="3.30.70.20">
    <property type="match status" value="1"/>
</dbReference>
<accession>A0A024QB92</accession>
<evidence type="ECO:0000313" key="10">
    <source>
        <dbReference type="EMBL" id="CDQ39774.1"/>
    </source>
</evidence>
<feature type="domain" description="4Fe-4S ferredoxin-type" evidence="9">
    <location>
        <begin position="3"/>
        <end position="31"/>
    </location>
</feature>
<name>A0A024QB92_9BACI</name>
<dbReference type="STRING" id="1462526.BN990_02088"/>
<dbReference type="Proteomes" id="UP000028875">
    <property type="component" value="Unassembled WGS sequence"/>
</dbReference>
<dbReference type="SUPFAM" id="SSF54862">
    <property type="entry name" value="4Fe-4S ferredoxins"/>
    <property type="match status" value="1"/>
</dbReference>
<keyword evidence="4 8" id="KW-0479">Metal-binding</keyword>
<dbReference type="GO" id="GO:0005506">
    <property type="term" value="F:iron ion binding"/>
    <property type="evidence" value="ECO:0007669"/>
    <property type="project" value="UniProtKB-UniRule"/>
</dbReference>
<evidence type="ECO:0000256" key="6">
    <source>
        <dbReference type="ARBA" id="ARBA00023004"/>
    </source>
</evidence>
<dbReference type="PANTHER" id="PTHR39163:SF1">
    <property type="entry name" value="FERREDOXIN"/>
    <property type="match status" value="1"/>
</dbReference>
<reference evidence="11" key="2">
    <citation type="submission" date="2014-05" db="EMBL/GenBank/DDBJ databases">
        <title>Draft genome sequence of Virgibacillus massiliensis Vm-5.</title>
        <authorList>
            <person name="Khelaifia S."/>
            <person name="Croce O."/>
            <person name="Lagier J.C."/>
            <person name="Raoult D."/>
        </authorList>
    </citation>
    <scope>NUCLEOTIDE SEQUENCE [LARGE SCALE GENOMIC DNA]</scope>
    <source>
        <strain evidence="11">Vm-5</strain>
    </source>
</reference>
<evidence type="ECO:0000256" key="4">
    <source>
        <dbReference type="ARBA" id="ARBA00022723"/>
    </source>
</evidence>
<keyword evidence="3" id="KW-0004">4Fe-4S</keyword>
<evidence type="ECO:0000256" key="5">
    <source>
        <dbReference type="ARBA" id="ARBA00022982"/>
    </source>
</evidence>
<dbReference type="PRINTS" id="PR00352">
    <property type="entry name" value="3FE4SFRDOXIN"/>
</dbReference>
<dbReference type="InterPro" id="IPR001080">
    <property type="entry name" value="3Fe4S_ferredoxin"/>
</dbReference>
<dbReference type="PANTHER" id="PTHR39163">
    <property type="entry name" value="FERREDOXIN"/>
    <property type="match status" value="1"/>
</dbReference>
<evidence type="ECO:0000256" key="3">
    <source>
        <dbReference type="ARBA" id="ARBA00022485"/>
    </source>
</evidence>
<gene>
    <name evidence="10" type="ORF">BN990_02088</name>
</gene>